<comment type="caution">
    <text evidence="2">The sequence shown here is derived from an EMBL/GenBank/DDBJ whole genome shotgun (WGS) entry which is preliminary data.</text>
</comment>
<evidence type="ECO:0000313" key="3">
    <source>
        <dbReference type="Proteomes" id="UP001358586"/>
    </source>
</evidence>
<name>A0ABR0PNY6_GOSAR</name>
<evidence type="ECO:0000256" key="1">
    <source>
        <dbReference type="SAM" id="MobiDB-lite"/>
    </source>
</evidence>
<feature type="region of interest" description="Disordered" evidence="1">
    <location>
        <begin position="83"/>
        <end position="110"/>
    </location>
</feature>
<dbReference type="EMBL" id="JARKNE010000006">
    <property type="protein sequence ID" value="KAK5826078.1"/>
    <property type="molecule type" value="Genomic_DNA"/>
</dbReference>
<accession>A0ABR0PNY6</accession>
<keyword evidence="3" id="KW-1185">Reference proteome</keyword>
<evidence type="ECO:0000313" key="2">
    <source>
        <dbReference type="EMBL" id="KAK5826078.1"/>
    </source>
</evidence>
<sequence>MEYRMPHLLTFIPSSYNEIHRQILHYEKKLSMAGIFSVSTSQNTLWPPKAETPALTPFSAVVPARFIAVPRLHNTHITLETIHEEENEGEISMEVQSSSSPSPSPPPSSSFLSTCFFQVKKPLPSFSHNCKCA</sequence>
<organism evidence="2 3">
    <name type="scientific">Gossypium arboreum</name>
    <name type="common">Tree cotton</name>
    <name type="synonym">Gossypium nanking</name>
    <dbReference type="NCBI Taxonomy" id="29729"/>
    <lineage>
        <taxon>Eukaryota</taxon>
        <taxon>Viridiplantae</taxon>
        <taxon>Streptophyta</taxon>
        <taxon>Embryophyta</taxon>
        <taxon>Tracheophyta</taxon>
        <taxon>Spermatophyta</taxon>
        <taxon>Magnoliopsida</taxon>
        <taxon>eudicotyledons</taxon>
        <taxon>Gunneridae</taxon>
        <taxon>Pentapetalae</taxon>
        <taxon>rosids</taxon>
        <taxon>malvids</taxon>
        <taxon>Malvales</taxon>
        <taxon>Malvaceae</taxon>
        <taxon>Malvoideae</taxon>
        <taxon>Gossypium</taxon>
    </lineage>
</organism>
<dbReference type="Proteomes" id="UP001358586">
    <property type="component" value="Chromosome 6"/>
</dbReference>
<proteinExistence type="predicted"/>
<protein>
    <submittedName>
        <fullName evidence="2">Uncharacterized protein</fullName>
    </submittedName>
</protein>
<reference evidence="2 3" key="1">
    <citation type="submission" date="2023-03" db="EMBL/GenBank/DDBJ databases">
        <title>WGS of Gossypium arboreum.</title>
        <authorList>
            <person name="Yu D."/>
        </authorList>
    </citation>
    <scope>NUCLEOTIDE SEQUENCE [LARGE SCALE GENOMIC DNA]</scope>
    <source>
        <tissue evidence="2">Leaf</tissue>
    </source>
</reference>
<gene>
    <name evidence="2" type="ORF">PVK06_020986</name>
</gene>